<proteinExistence type="predicted"/>
<evidence type="ECO:0000313" key="3">
    <source>
        <dbReference type="Proteomes" id="UP000830454"/>
    </source>
</evidence>
<reference evidence="2" key="1">
    <citation type="submission" date="2021-12" db="EMBL/GenBank/DDBJ databases">
        <authorList>
            <person name="Cha I.-T."/>
            <person name="Lee K.-E."/>
            <person name="Park S.-J."/>
        </authorList>
    </citation>
    <scope>NUCLEOTIDE SEQUENCE</scope>
    <source>
        <strain evidence="2">YSM-43</strain>
    </source>
</reference>
<sequence>MKKINLLFAFTVLATLFTLNSCNIEPLDPALSSQIDNGNPQLAVIVTRSVSDITASSVTTGGNITSDGGLSISSRGVVWSVNQNPTLSDNNTVDGSGVGSYTSSISGLVAGNTYYVRAYAINSSGVSYGNQVMFTTVVASNLPVLITTPVTNNIYPSAVSGGNISADGGSPVTARGVVWSTSSNPVLPSTRKTIDGSGMGSYVSTIQQLQIVPGSVIYLRAYATNANGTAYGNEVSFTAAVSQVDNSPALMTANINGIQYDNMKPFLYSITGNDVVVLNDGAPVGDTRYLKIQGDTSDNLGFLTEINLHIPNDKWVLGTYQLYETFDLSGPSYCQASLILPNVGGAPDYARVTGGSITITEFNLVTKRIKGTFNITYEKTGQSTVYEITNGTFNYGLDNSYFD</sequence>
<organism evidence="2 3">
    <name type="scientific">Flavobacterium sediminilitoris</name>
    <dbReference type="NCBI Taxonomy" id="2024526"/>
    <lineage>
        <taxon>Bacteria</taxon>
        <taxon>Pseudomonadati</taxon>
        <taxon>Bacteroidota</taxon>
        <taxon>Flavobacteriia</taxon>
        <taxon>Flavobacteriales</taxon>
        <taxon>Flavobacteriaceae</taxon>
        <taxon>Flavobacterium</taxon>
    </lineage>
</organism>
<gene>
    <name evidence="2" type="ORF">LXD69_01390</name>
</gene>
<dbReference type="RefSeq" id="WP_246916865.1">
    <property type="nucleotide sequence ID" value="NZ_CP090145.1"/>
</dbReference>
<accession>A0ABY4HNE4</accession>
<feature type="chain" id="PRO_5045503829" description="Fibronectin type-III domain-containing protein" evidence="1">
    <location>
        <begin position="22"/>
        <end position="403"/>
    </location>
</feature>
<evidence type="ECO:0008006" key="4">
    <source>
        <dbReference type="Google" id="ProtNLM"/>
    </source>
</evidence>
<evidence type="ECO:0000256" key="1">
    <source>
        <dbReference type="SAM" id="SignalP"/>
    </source>
</evidence>
<dbReference type="EMBL" id="CP090145">
    <property type="protein sequence ID" value="UOX34180.1"/>
    <property type="molecule type" value="Genomic_DNA"/>
</dbReference>
<protein>
    <recommendedName>
        <fullName evidence="4">Fibronectin type-III domain-containing protein</fullName>
    </recommendedName>
</protein>
<keyword evidence="1" id="KW-0732">Signal</keyword>
<keyword evidence="3" id="KW-1185">Reference proteome</keyword>
<dbReference type="Proteomes" id="UP000830454">
    <property type="component" value="Chromosome"/>
</dbReference>
<reference evidence="2" key="2">
    <citation type="submission" date="2022-04" db="EMBL/GenBank/DDBJ databases">
        <title>Complete Genome Sequence of Flavobacterium sediminilitoris YSM-43, Isolated from a Tidal Sediment.</title>
        <authorList>
            <person name="Lee P.A."/>
        </authorList>
    </citation>
    <scope>NUCLEOTIDE SEQUENCE</scope>
    <source>
        <strain evidence="2">YSM-43</strain>
    </source>
</reference>
<evidence type="ECO:0000313" key="2">
    <source>
        <dbReference type="EMBL" id="UOX34180.1"/>
    </source>
</evidence>
<feature type="signal peptide" evidence="1">
    <location>
        <begin position="1"/>
        <end position="21"/>
    </location>
</feature>
<name>A0ABY4HNE4_9FLAO</name>